<organism evidence="4 5">
    <name type="scientific">Legionella waltersii</name>
    <dbReference type="NCBI Taxonomy" id="66969"/>
    <lineage>
        <taxon>Bacteria</taxon>
        <taxon>Pseudomonadati</taxon>
        <taxon>Pseudomonadota</taxon>
        <taxon>Gammaproteobacteria</taxon>
        <taxon>Legionellales</taxon>
        <taxon>Legionellaceae</taxon>
        <taxon>Legionella</taxon>
    </lineage>
</organism>
<name>A0A0W1A4U6_9GAMM</name>
<gene>
    <name evidence="4" type="ORF">Lwal_2019</name>
</gene>
<dbReference type="EMBL" id="LNZB01000051">
    <property type="protein sequence ID" value="KTD76297.1"/>
    <property type="molecule type" value="Genomic_DNA"/>
</dbReference>
<keyword evidence="3" id="KW-0812">Transmembrane</keyword>
<feature type="transmembrane region" description="Helical" evidence="3">
    <location>
        <begin position="146"/>
        <end position="167"/>
    </location>
</feature>
<feature type="coiled-coil region" evidence="1">
    <location>
        <begin position="190"/>
        <end position="250"/>
    </location>
</feature>
<evidence type="ECO:0000256" key="2">
    <source>
        <dbReference type="SAM" id="MobiDB-lite"/>
    </source>
</evidence>
<reference evidence="4 5" key="1">
    <citation type="submission" date="2015-11" db="EMBL/GenBank/DDBJ databases">
        <title>Genomic analysis of 38 Legionella species identifies large and diverse effector repertoires.</title>
        <authorList>
            <person name="Burstein D."/>
            <person name="Amaro F."/>
            <person name="Zusman T."/>
            <person name="Lifshitz Z."/>
            <person name="Cohen O."/>
            <person name="Gilbert J.A."/>
            <person name="Pupko T."/>
            <person name="Shuman H.A."/>
            <person name="Segal G."/>
        </authorList>
    </citation>
    <scope>NUCLEOTIDE SEQUENCE [LARGE SCALE GENOMIC DNA]</scope>
    <source>
        <strain evidence="4 5">ATCC 51914</strain>
    </source>
</reference>
<keyword evidence="3" id="KW-0472">Membrane</keyword>
<dbReference type="Proteomes" id="UP000054729">
    <property type="component" value="Unassembled WGS sequence"/>
</dbReference>
<protein>
    <submittedName>
        <fullName evidence="4">Coiled-coil protein</fullName>
    </submittedName>
</protein>
<dbReference type="PATRIC" id="fig|66969.6.peg.2201"/>
<evidence type="ECO:0000313" key="5">
    <source>
        <dbReference type="Proteomes" id="UP000054729"/>
    </source>
</evidence>
<feature type="transmembrane region" description="Helical" evidence="3">
    <location>
        <begin position="89"/>
        <end position="110"/>
    </location>
</feature>
<keyword evidence="5" id="KW-1185">Reference proteome</keyword>
<evidence type="ECO:0000256" key="1">
    <source>
        <dbReference type="SAM" id="Coils"/>
    </source>
</evidence>
<feature type="transmembrane region" description="Helical" evidence="3">
    <location>
        <begin position="281"/>
        <end position="307"/>
    </location>
</feature>
<evidence type="ECO:0000256" key="3">
    <source>
        <dbReference type="SAM" id="Phobius"/>
    </source>
</evidence>
<comment type="caution">
    <text evidence="4">The sequence shown here is derived from an EMBL/GenBank/DDBJ whole genome shotgun (WGS) entry which is preliminary data.</text>
</comment>
<feature type="transmembrane region" description="Helical" evidence="3">
    <location>
        <begin position="122"/>
        <end position="140"/>
    </location>
</feature>
<accession>A0A0W1A4U6</accession>
<feature type="region of interest" description="Disordered" evidence="2">
    <location>
        <begin position="343"/>
        <end position="398"/>
    </location>
</feature>
<sequence>MALGADDINEQIDIDKLRAILRKIQAPIHLSFLRQPTQKVKKNIPFISQFLLGADNPGAVVIDIGQKVSKLPSVTVSSSVTTGFMFGDIAMSIVDFIKVPLVYLSAYLLGEKVPINLNNNARWLYSAILLGMTILAYAVPVTATPLGFIGASLGLTVAVYLLGQAIWNRYKLTKEKNKLVEQIKGEMVVIDALQDRAKALEESLNSQEQPALAYQITQLQAEFLAQKQKVDDLKNKKLDIEDKINNQNTMKVIDRSLTVTLASLTMIGLAVSLYFPGVGAGLLLGVAVAGGAYVIGRIAFSVGAWAYNKYSIYKERKRRQEGKDIVNESTLSSMIELVEFPTQSNNATPSRASDEPPAQSGHFFLSKIPPTKNPKPSQDNEDDSFSDEQGVNEKPKEP</sequence>
<evidence type="ECO:0000313" key="4">
    <source>
        <dbReference type="EMBL" id="KTD76297.1"/>
    </source>
</evidence>
<keyword evidence="1" id="KW-0175">Coiled coil</keyword>
<dbReference type="AlphaFoldDB" id="A0A0W1A4U6"/>
<keyword evidence="3" id="KW-1133">Transmembrane helix</keyword>
<feature type="transmembrane region" description="Helical" evidence="3">
    <location>
        <begin position="257"/>
        <end position="275"/>
    </location>
</feature>
<dbReference type="STRING" id="66969.Lwal_2019"/>
<proteinExistence type="predicted"/>